<dbReference type="RefSeq" id="XP_007769639.1">
    <property type="nucleotide sequence ID" value="XM_007771449.1"/>
</dbReference>
<dbReference type="KEGG" id="cput:CONPUDRAFT_125643"/>
<reference evidence="7" key="1">
    <citation type="journal article" date="2012" name="Science">
        <title>The Paleozoic origin of enzymatic lignin decomposition reconstructed from 31 fungal genomes.</title>
        <authorList>
            <person name="Floudas D."/>
            <person name="Binder M."/>
            <person name="Riley R."/>
            <person name="Barry K."/>
            <person name="Blanchette R.A."/>
            <person name="Henrissat B."/>
            <person name="Martinez A.T."/>
            <person name="Otillar R."/>
            <person name="Spatafora J.W."/>
            <person name="Yadav J.S."/>
            <person name="Aerts A."/>
            <person name="Benoit I."/>
            <person name="Boyd A."/>
            <person name="Carlson A."/>
            <person name="Copeland A."/>
            <person name="Coutinho P.M."/>
            <person name="de Vries R.P."/>
            <person name="Ferreira P."/>
            <person name="Findley K."/>
            <person name="Foster B."/>
            <person name="Gaskell J."/>
            <person name="Glotzer D."/>
            <person name="Gorecki P."/>
            <person name="Heitman J."/>
            <person name="Hesse C."/>
            <person name="Hori C."/>
            <person name="Igarashi K."/>
            <person name="Jurgens J.A."/>
            <person name="Kallen N."/>
            <person name="Kersten P."/>
            <person name="Kohler A."/>
            <person name="Kuees U."/>
            <person name="Kumar T.K.A."/>
            <person name="Kuo A."/>
            <person name="LaButti K."/>
            <person name="Larrondo L.F."/>
            <person name="Lindquist E."/>
            <person name="Ling A."/>
            <person name="Lombard V."/>
            <person name="Lucas S."/>
            <person name="Lundell T."/>
            <person name="Martin R."/>
            <person name="McLaughlin D.J."/>
            <person name="Morgenstern I."/>
            <person name="Morin E."/>
            <person name="Murat C."/>
            <person name="Nagy L.G."/>
            <person name="Nolan M."/>
            <person name="Ohm R.A."/>
            <person name="Patyshakuliyeva A."/>
            <person name="Rokas A."/>
            <person name="Ruiz-Duenas F.J."/>
            <person name="Sabat G."/>
            <person name="Salamov A."/>
            <person name="Samejima M."/>
            <person name="Schmutz J."/>
            <person name="Slot J.C."/>
            <person name="St John F."/>
            <person name="Stenlid J."/>
            <person name="Sun H."/>
            <person name="Sun S."/>
            <person name="Syed K."/>
            <person name="Tsang A."/>
            <person name="Wiebenga A."/>
            <person name="Young D."/>
            <person name="Pisabarro A."/>
            <person name="Eastwood D.C."/>
            <person name="Martin F."/>
            <person name="Cullen D."/>
            <person name="Grigoriev I.V."/>
            <person name="Hibbett D.S."/>
        </authorList>
    </citation>
    <scope>NUCLEOTIDE SEQUENCE [LARGE SCALE GENOMIC DNA]</scope>
    <source>
        <strain evidence="7">RWD-64-598 SS2</strain>
    </source>
</reference>
<dbReference type="InterPro" id="IPR002893">
    <property type="entry name" value="Znf_MYND"/>
</dbReference>
<dbReference type="InterPro" id="IPR024119">
    <property type="entry name" value="TF_DEAF-1"/>
</dbReference>
<sequence>MAHPLIWPGKVFYYPIGNTSPVSFTQDIPEDVSARILLLGCGDPRSILYTSYIQSRSDRPLDFTCCDHEPAVIARNIILLTMLTEDGLEDKLKNIWNIFFDFYIDDQSFSLLQEHCEKLLAASTTIDVWKASAYSRPIRFCTADTLLQVRQHWHLYVKSASFSEGEKKAFKDRFTSSMKKASMVEEQSMNLSVTRSAGPLAFEAAKTLSSDFDRFWKTGLTDPTSLTTPNVNPTFAYSMGRDNFSVHYGTYPLACFHLAEPFCSNGGVSLLEATISSARKQFHDWCISISGVMRSEAEPSDRCPFVVRFFCGDALAFCKALHHCQETGSTRTPHLMASWRTTHIHLDDSYHSSSVALAPTSFNVVDTSNLVDHLGLINVLIVAEPLLDKTPFSALYTETLLASGADPIAGILAIIFGDIHVMSALIGLAPTTLVSRFATQSNTHEIVLQQVKSKSPQFHERLVWRRPAPASSFAKSPVGRPSFTPDSLSRILTSVFMKMFSNEDPVLMRRAVSTSVSGMRDSTLIHYVRRSFVEFLSHVRRHVDADWDRTIVTTFHAIQDDRSLLLGSNFYHDFCVHMHESGVYTADWLTPSFVASQQRTSTLPALRQWRSVPAVVWIVFTVPRFRLQKVEPLLDQAATPILQCDLQAPRAHNIFPSPIVTYGEVKVTGKGEDKRVEIIEDSKGRDGSSSLVVALQVPSAGIMAEPGFSVALAVRSTPQSIQTLMQRMGPRMQIHKVSLEDKSVHILAHSPFHPERETTAFQELLRSMSISEAPRVNIMMDSASDKIDTMTVRVDVVGAKAKESLSSGASVDMEPYGICAVRVYCGEHSQLHAFPLPVDHDIARLRVARKSSYIEVVSPVVNAASSLTRRFPVYITDEGSALWNVHRLNLDKSPLLNPDRFPANKASFNSHVSLMMSDKERAIHDGTRISDSAAQHIIVNLKESIHSVFLHSFGEQGTKVPCVFGLSDPDPDASRGGVYTLLFVPSIRLDLVGNTFVAECWVLPLTVDTVGRLNTALASIGPGMVQVNTLGKEVEAWKELLPALVERCRTWTHRDTCEYRAEGASIPLSIKHEESPICTCGRGVGAADVELFSGKWKAFVPYVTRAALSPLFAVPYMESVGKFLSGPSATSSVGRAAPPPNGESCAKCHGPGQPSLLQCGRCKAVKYCSAQCQREDWKTHKQVCKS</sequence>
<evidence type="ECO:0000256" key="3">
    <source>
        <dbReference type="ARBA" id="ARBA00022833"/>
    </source>
</evidence>
<feature type="domain" description="MYND-type" evidence="5">
    <location>
        <begin position="1145"/>
        <end position="1184"/>
    </location>
</feature>
<dbReference type="PANTHER" id="PTHR10237:SF15">
    <property type="entry name" value="LD37257P"/>
    <property type="match status" value="1"/>
</dbReference>
<evidence type="ECO:0000256" key="1">
    <source>
        <dbReference type="ARBA" id="ARBA00022723"/>
    </source>
</evidence>
<dbReference type="Gene3D" id="6.10.140.2220">
    <property type="match status" value="1"/>
</dbReference>
<protein>
    <recommendedName>
        <fullName evidence="5">MYND-type domain-containing protein</fullName>
    </recommendedName>
</protein>
<dbReference type="OMA" id="RTWKHLP"/>
<dbReference type="AlphaFoldDB" id="A0A5M3MQJ4"/>
<accession>A0A5M3MQJ4</accession>
<dbReference type="GO" id="GO:0000981">
    <property type="term" value="F:DNA-binding transcription factor activity, RNA polymerase II-specific"/>
    <property type="evidence" value="ECO:0007669"/>
    <property type="project" value="TreeGrafter"/>
</dbReference>
<dbReference type="SUPFAM" id="SSF144232">
    <property type="entry name" value="HIT/MYND zinc finger-like"/>
    <property type="match status" value="1"/>
</dbReference>
<evidence type="ECO:0000313" key="6">
    <source>
        <dbReference type="EMBL" id="EIW80771.1"/>
    </source>
</evidence>
<evidence type="ECO:0000259" key="5">
    <source>
        <dbReference type="PROSITE" id="PS50865"/>
    </source>
</evidence>
<evidence type="ECO:0000256" key="4">
    <source>
        <dbReference type="PROSITE-ProRule" id="PRU00134"/>
    </source>
</evidence>
<organism evidence="6 7">
    <name type="scientific">Coniophora puteana (strain RWD-64-598)</name>
    <name type="common">Brown rot fungus</name>
    <dbReference type="NCBI Taxonomy" id="741705"/>
    <lineage>
        <taxon>Eukaryota</taxon>
        <taxon>Fungi</taxon>
        <taxon>Dikarya</taxon>
        <taxon>Basidiomycota</taxon>
        <taxon>Agaricomycotina</taxon>
        <taxon>Agaricomycetes</taxon>
        <taxon>Agaricomycetidae</taxon>
        <taxon>Boletales</taxon>
        <taxon>Coniophorineae</taxon>
        <taxon>Coniophoraceae</taxon>
        <taxon>Coniophora</taxon>
    </lineage>
</organism>
<evidence type="ECO:0000313" key="7">
    <source>
        <dbReference type="Proteomes" id="UP000053558"/>
    </source>
</evidence>
<keyword evidence="7" id="KW-1185">Reference proteome</keyword>
<dbReference type="EMBL" id="JH711579">
    <property type="protein sequence ID" value="EIW80771.1"/>
    <property type="molecule type" value="Genomic_DNA"/>
</dbReference>
<comment type="caution">
    <text evidence="6">The sequence shown here is derived from an EMBL/GenBank/DDBJ whole genome shotgun (WGS) entry which is preliminary data.</text>
</comment>
<dbReference type="PROSITE" id="PS01360">
    <property type="entry name" value="ZF_MYND_1"/>
    <property type="match status" value="1"/>
</dbReference>
<evidence type="ECO:0000256" key="2">
    <source>
        <dbReference type="ARBA" id="ARBA00022771"/>
    </source>
</evidence>
<dbReference type="PROSITE" id="PS50865">
    <property type="entry name" value="ZF_MYND_2"/>
    <property type="match status" value="1"/>
</dbReference>
<name>A0A5M3MQJ4_CONPW</name>
<proteinExistence type="predicted"/>
<dbReference type="GO" id="GO:0008270">
    <property type="term" value="F:zinc ion binding"/>
    <property type="evidence" value="ECO:0007669"/>
    <property type="project" value="UniProtKB-KW"/>
</dbReference>
<keyword evidence="2 4" id="KW-0863">Zinc-finger</keyword>
<dbReference type="GO" id="GO:0005634">
    <property type="term" value="C:nucleus"/>
    <property type="evidence" value="ECO:0007669"/>
    <property type="project" value="TreeGrafter"/>
</dbReference>
<dbReference type="PANTHER" id="PTHR10237">
    <property type="entry name" value="DEFORMED EPIDERMAL AUTOREGULATORY FACTOR 1 HOMOLOG SUPPRESSIN"/>
    <property type="match status" value="1"/>
</dbReference>
<keyword evidence="3" id="KW-0862">Zinc</keyword>
<dbReference type="Proteomes" id="UP000053558">
    <property type="component" value="Unassembled WGS sequence"/>
</dbReference>
<dbReference type="Pfam" id="PF01753">
    <property type="entry name" value="zf-MYND"/>
    <property type="match status" value="1"/>
</dbReference>
<dbReference type="Pfam" id="PF14737">
    <property type="entry name" value="DUF4470"/>
    <property type="match status" value="1"/>
</dbReference>
<dbReference type="InterPro" id="IPR027974">
    <property type="entry name" value="DUF4470"/>
</dbReference>
<keyword evidence="1" id="KW-0479">Metal-binding</keyword>
<gene>
    <name evidence="6" type="ORF">CONPUDRAFT_125643</name>
</gene>
<dbReference type="GeneID" id="19199913"/>
<dbReference type="OrthoDB" id="432970at2759"/>